<evidence type="ECO:0000256" key="1">
    <source>
        <dbReference type="SAM" id="MobiDB-lite"/>
    </source>
</evidence>
<proteinExistence type="predicted"/>
<dbReference type="AlphaFoldDB" id="H8ZBE5"/>
<accession>A0A086J1W8</accession>
<dbReference type="EMBL" id="AKIJ01000003">
    <property type="protein sequence ID" value="KFG26136.1"/>
    <property type="molecule type" value="Genomic_DNA"/>
</dbReference>
<dbReference type="EMBL" id="JH604634">
    <property type="protein sequence ID" value="EHY66198.1"/>
    <property type="molecule type" value="Genomic_DNA"/>
</dbReference>
<gene>
    <name evidence="2" type="ORF">NERG_00894</name>
    <name evidence="3" type="ORF">NESG_01251</name>
</gene>
<feature type="compositionally biased region" description="Basic residues" evidence="1">
    <location>
        <begin position="1"/>
        <end position="11"/>
    </location>
</feature>
<evidence type="ECO:0000313" key="3">
    <source>
        <dbReference type="EMBL" id="KFG26136.1"/>
    </source>
</evidence>
<protein>
    <submittedName>
        <fullName evidence="2">Uncharacterized protein</fullName>
    </submittedName>
</protein>
<dbReference type="Proteomes" id="UP000054524">
    <property type="component" value="Unassembled WGS sequence"/>
</dbReference>
<keyword evidence="4" id="KW-1185">Reference proteome</keyword>
<dbReference type="HOGENOM" id="CLU_1305154_0_0_1"/>
<name>H8ZBE5_NEMA1</name>
<organism evidence="2">
    <name type="scientific">Nematocida ausubeli (strain ATCC PRA-371 / ERTm2)</name>
    <name type="common">Nematode killer fungus</name>
    <dbReference type="NCBI Taxonomy" id="1913371"/>
    <lineage>
        <taxon>Eukaryota</taxon>
        <taxon>Fungi</taxon>
        <taxon>Fungi incertae sedis</taxon>
        <taxon>Microsporidia</taxon>
        <taxon>Nematocida</taxon>
    </lineage>
</organism>
<sequence length="205" mass="23235">MDKRTLGGKKKLVFEPKMPSTPLEAQEAPSTAVPVKPEVRRRETISKPVRQNIQQPVVLMGEKETQSFVFTGKSTEEITNEDLEIIEDAPMTVNKVLETVRSKDITEIEDILVPGQNILLQVPNILPMNNCRYIRGRLRIDGSEVYLSLIGRISQDDAPKEYLFRVKPVRTGMPQESYYVENDNSICKMGPVESKFITTVVRDSI</sequence>
<dbReference type="OrthoDB" id="2187276at2759"/>
<reference evidence="3" key="2">
    <citation type="submission" date="2012-10" db="EMBL/GenBank/DDBJ databases">
        <authorList>
            <consortium name="The Broad Institute Genome Sequencing Platform"/>
            <consortium name="The Broad Institute Genome Sequencing Center for Infectious Disease"/>
            <person name="Cuomo C."/>
            <person name="Troemel E."/>
            <person name="Walker B."/>
            <person name="Young S.K."/>
            <person name="Zeng Q."/>
            <person name="Gargeya S."/>
            <person name="Fitzgerald M."/>
            <person name="Haas B."/>
            <person name="Abouelleil A."/>
            <person name="Alvarado L."/>
            <person name="Arachchi H.M."/>
            <person name="Berlin A.M."/>
            <person name="Chapman S.B."/>
            <person name="Goldberg J."/>
            <person name="Griggs A."/>
            <person name="Gujja S."/>
            <person name="Hansen M."/>
            <person name="Howarth C."/>
            <person name="Imamovic A."/>
            <person name="Larimer J."/>
            <person name="McCowan C."/>
            <person name="Murphy C."/>
            <person name="Neiman D."/>
            <person name="Pearson M."/>
            <person name="Priest M."/>
            <person name="Roberts A."/>
            <person name="Saif S."/>
            <person name="Shea T."/>
            <person name="Sisk P."/>
            <person name="Sykes S."/>
            <person name="Wortman J."/>
            <person name="Nusbaum C."/>
            <person name="Birren B."/>
        </authorList>
    </citation>
    <scope>NUCLEOTIDE SEQUENCE</scope>
    <source>
        <strain evidence="3">ERTm6</strain>
    </source>
</reference>
<reference evidence="2" key="1">
    <citation type="submission" date="2011-03" db="EMBL/GenBank/DDBJ databases">
        <title>The Genome Sequence of Nematocida sp1 strain ERTm2.</title>
        <authorList>
            <consortium name="The Broad Institute Genome Sequencing Platform"/>
            <consortium name="The Broad Institute Genome Sequencing Center for Infectious Disease"/>
            <person name="Cuomo C."/>
            <person name="Troemel E."/>
            <person name="Young S.K."/>
            <person name="Zeng Q."/>
            <person name="Gargeya S."/>
            <person name="Fitzgerald M."/>
            <person name="Haas B."/>
            <person name="Abouelleil A."/>
            <person name="Alvarado L."/>
            <person name="Arachchi H.M."/>
            <person name="Berlin A."/>
            <person name="Brown A."/>
            <person name="Chapman S.B."/>
            <person name="Chen Z."/>
            <person name="Dunbar C."/>
            <person name="Freedman E."/>
            <person name="Gearin G."/>
            <person name="Gellesch M."/>
            <person name="Goldberg J."/>
            <person name="Griggs A."/>
            <person name="Gujja S."/>
            <person name="Heilman E.R."/>
            <person name="Heiman D."/>
            <person name="Howarth C."/>
            <person name="Larson L."/>
            <person name="Lui A."/>
            <person name="MacDonald P.J.P."/>
            <person name="Mehta T."/>
            <person name="Montmayeur A."/>
            <person name="Murphy C."/>
            <person name="Neiman D."/>
            <person name="Pearson M."/>
            <person name="Priest M."/>
            <person name="Roberts A."/>
            <person name="Saif S."/>
            <person name="Shea T."/>
            <person name="Shenoy N."/>
            <person name="Sisk P."/>
            <person name="Stolte C."/>
            <person name="Sykes S."/>
            <person name="White J."/>
            <person name="Yandava C."/>
            <person name="Wortman J."/>
            <person name="Nusbaum C."/>
            <person name="Birren B."/>
        </authorList>
    </citation>
    <scope>NUCLEOTIDE SEQUENCE</scope>
    <source>
        <strain evidence="2">ERTm2</strain>
    </source>
</reference>
<evidence type="ECO:0000313" key="4">
    <source>
        <dbReference type="Proteomes" id="UP000054524"/>
    </source>
</evidence>
<dbReference type="Proteomes" id="UP000005622">
    <property type="component" value="Unassembled WGS sequence"/>
</dbReference>
<feature type="region of interest" description="Disordered" evidence="1">
    <location>
        <begin position="1"/>
        <end position="37"/>
    </location>
</feature>
<accession>H8ZBE5</accession>
<evidence type="ECO:0000313" key="2">
    <source>
        <dbReference type="EMBL" id="EHY66198.1"/>
    </source>
</evidence>
<reference evidence="3 4" key="3">
    <citation type="journal article" date="2014" name="Genome Announc.">
        <title>Genome Sequence of the Microsporidian Species Nematocida sp1 Strain ERTm6 (ATCC PRA-372).</title>
        <authorList>
            <person name="Bakowski M.A."/>
            <person name="Priest M."/>
            <person name="Young S."/>
            <person name="Cuomo C.A."/>
            <person name="Troemel E.R."/>
        </authorList>
    </citation>
    <scope>NUCLEOTIDE SEQUENCE [LARGE SCALE GENOMIC DNA]</scope>
    <source>
        <strain evidence="3 4">ERTm6</strain>
    </source>
</reference>